<feature type="chain" id="PRO_5039887441" description="Cystatin" evidence="1">
    <location>
        <begin position="20"/>
        <end position="105"/>
    </location>
</feature>
<name>A0A9J6CIW2_POLVA</name>
<comment type="caution">
    <text evidence="2">The sequence shown here is derived from an EMBL/GenBank/DDBJ whole genome shotgun (WGS) entry which is preliminary data.</text>
</comment>
<evidence type="ECO:0000313" key="3">
    <source>
        <dbReference type="Proteomes" id="UP001107558"/>
    </source>
</evidence>
<dbReference type="Proteomes" id="UP001107558">
    <property type="component" value="Chromosome 1"/>
</dbReference>
<protein>
    <recommendedName>
        <fullName evidence="4">Cystatin</fullName>
    </recommendedName>
</protein>
<keyword evidence="3" id="KW-1185">Reference proteome</keyword>
<sequence length="105" mass="12547">MKILILFLILTTIILITSAQFSDHARERSEERNIDLYRAQDAIRLGTAWKVSQELRNGTLRHNYEGYYKQNRRKVYFHLVRNTQGDVITVWKLTNRLPFPPMNRN</sequence>
<keyword evidence="1" id="KW-0732">Signal</keyword>
<reference evidence="2" key="1">
    <citation type="submission" date="2021-03" db="EMBL/GenBank/DDBJ databases">
        <title>Chromosome level genome of the anhydrobiotic midge Polypedilum vanderplanki.</title>
        <authorList>
            <person name="Yoshida Y."/>
            <person name="Kikawada T."/>
            <person name="Gusev O."/>
        </authorList>
    </citation>
    <scope>NUCLEOTIDE SEQUENCE</scope>
    <source>
        <strain evidence="2">NIAS01</strain>
        <tissue evidence="2">Whole body or cell culture</tissue>
    </source>
</reference>
<evidence type="ECO:0008006" key="4">
    <source>
        <dbReference type="Google" id="ProtNLM"/>
    </source>
</evidence>
<proteinExistence type="predicted"/>
<organism evidence="2 3">
    <name type="scientific">Polypedilum vanderplanki</name>
    <name type="common">Sleeping chironomid midge</name>
    <dbReference type="NCBI Taxonomy" id="319348"/>
    <lineage>
        <taxon>Eukaryota</taxon>
        <taxon>Metazoa</taxon>
        <taxon>Ecdysozoa</taxon>
        <taxon>Arthropoda</taxon>
        <taxon>Hexapoda</taxon>
        <taxon>Insecta</taxon>
        <taxon>Pterygota</taxon>
        <taxon>Neoptera</taxon>
        <taxon>Endopterygota</taxon>
        <taxon>Diptera</taxon>
        <taxon>Nematocera</taxon>
        <taxon>Chironomoidea</taxon>
        <taxon>Chironomidae</taxon>
        <taxon>Chironominae</taxon>
        <taxon>Polypedilum</taxon>
        <taxon>Polypedilum</taxon>
    </lineage>
</organism>
<accession>A0A9J6CIW2</accession>
<evidence type="ECO:0000313" key="2">
    <source>
        <dbReference type="EMBL" id="KAG5681659.1"/>
    </source>
</evidence>
<evidence type="ECO:0000256" key="1">
    <source>
        <dbReference type="SAM" id="SignalP"/>
    </source>
</evidence>
<feature type="signal peptide" evidence="1">
    <location>
        <begin position="1"/>
        <end position="19"/>
    </location>
</feature>
<gene>
    <name evidence="2" type="ORF">PVAND_011073</name>
</gene>
<dbReference type="EMBL" id="JADBJN010000001">
    <property type="protein sequence ID" value="KAG5681659.1"/>
    <property type="molecule type" value="Genomic_DNA"/>
</dbReference>
<dbReference type="AlphaFoldDB" id="A0A9J6CIW2"/>